<evidence type="ECO:0000259" key="9">
    <source>
        <dbReference type="PROSITE" id="PS51007"/>
    </source>
</evidence>
<proteinExistence type="predicted"/>
<keyword evidence="4" id="KW-0249">Electron transport</keyword>
<dbReference type="PROSITE" id="PS51257">
    <property type="entry name" value="PROKAR_LIPOPROTEIN"/>
    <property type="match status" value="1"/>
</dbReference>
<evidence type="ECO:0000256" key="6">
    <source>
        <dbReference type="PROSITE-ProRule" id="PRU00433"/>
    </source>
</evidence>
<name>A0ABR5MLD6_9BACI</name>
<feature type="chain" id="PRO_5045086136" evidence="8">
    <location>
        <begin position="18"/>
        <end position="127"/>
    </location>
</feature>
<dbReference type="Gene3D" id="1.10.760.10">
    <property type="entry name" value="Cytochrome c-like domain"/>
    <property type="match status" value="1"/>
</dbReference>
<keyword evidence="5 6" id="KW-0408">Iron</keyword>
<evidence type="ECO:0000256" key="5">
    <source>
        <dbReference type="ARBA" id="ARBA00023004"/>
    </source>
</evidence>
<dbReference type="InterPro" id="IPR054782">
    <property type="entry name" value="Cytochro_C551"/>
</dbReference>
<evidence type="ECO:0000256" key="2">
    <source>
        <dbReference type="ARBA" id="ARBA00022617"/>
    </source>
</evidence>
<feature type="region of interest" description="Disordered" evidence="7">
    <location>
        <begin position="21"/>
        <end position="53"/>
    </location>
</feature>
<keyword evidence="11" id="KW-1185">Reference proteome</keyword>
<dbReference type="InterPro" id="IPR012218">
    <property type="entry name" value="Cyt_c_BACSU-c550-type"/>
</dbReference>
<reference evidence="10 11" key="1">
    <citation type="submission" date="2015-07" db="EMBL/GenBank/DDBJ databases">
        <title>High-quality draft genome sequence of Oceanobacillus caeni HM6, a bacillus isolated from a human feces.</title>
        <authorList>
            <person name="Kumar J."/>
            <person name="Verma M.K."/>
            <person name="Pandey R."/>
            <person name="Bhambi M."/>
            <person name="Chauhan N."/>
        </authorList>
    </citation>
    <scope>NUCLEOTIDE SEQUENCE [LARGE SCALE GENOMIC DNA]</scope>
    <source>
        <strain evidence="10 11">HM6</strain>
    </source>
</reference>
<dbReference type="PANTHER" id="PTHR37823:SF4">
    <property type="entry name" value="MENAQUINOL-CYTOCHROME C REDUCTASE CYTOCHROME B_C SUBUNIT"/>
    <property type="match status" value="1"/>
</dbReference>
<evidence type="ECO:0000256" key="1">
    <source>
        <dbReference type="ARBA" id="ARBA00022448"/>
    </source>
</evidence>
<dbReference type="Pfam" id="PF13442">
    <property type="entry name" value="Cytochrome_CBB3"/>
    <property type="match status" value="1"/>
</dbReference>
<keyword evidence="2 6" id="KW-0349">Heme</keyword>
<dbReference type="SUPFAM" id="SSF46626">
    <property type="entry name" value="Cytochrome c"/>
    <property type="match status" value="1"/>
</dbReference>
<dbReference type="InterPro" id="IPR036909">
    <property type="entry name" value="Cyt_c-like_dom_sf"/>
</dbReference>
<keyword evidence="1" id="KW-0813">Transport</keyword>
<accession>A0ABR5MLD6</accession>
<evidence type="ECO:0000313" key="10">
    <source>
        <dbReference type="EMBL" id="KPH76717.1"/>
    </source>
</evidence>
<keyword evidence="3 6" id="KW-0479">Metal-binding</keyword>
<dbReference type="PIRSF" id="PIRSF000025">
    <property type="entry name" value="Cytc_Bsub_c550"/>
    <property type="match status" value="1"/>
</dbReference>
<dbReference type="InterPro" id="IPR051811">
    <property type="entry name" value="Cytochrome_c550/c551-like"/>
</dbReference>
<dbReference type="PANTHER" id="PTHR37823">
    <property type="entry name" value="CYTOCHROME C-553-LIKE"/>
    <property type="match status" value="1"/>
</dbReference>
<feature type="domain" description="Cytochrome c" evidence="9">
    <location>
        <begin position="53"/>
        <end position="127"/>
    </location>
</feature>
<comment type="caution">
    <text evidence="10">The sequence shown here is derived from an EMBL/GenBank/DDBJ whole genome shotgun (WGS) entry which is preliminary data.</text>
</comment>
<feature type="signal peptide" evidence="8">
    <location>
        <begin position="1"/>
        <end position="17"/>
    </location>
</feature>
<dbReference type="PROSITE" id="PS51007">
    <property type="entry name" value="CYTC"/>
    <property type="match status" value="1"/>
</dbReference>
<evidence type="ECO:0000256" key="8">
    <source>
        <dbReference type="SAM" id="SignalP"/>
    </source>
</evidence>
<gene>
    <name evidence="10" type="ORF">AFL42_05435</name>
</gene>
<dbReference type="EMBL" id="LGTK01000012">
    <property type="protein sequence ID" value="KPH76717.1"/>
    <property type="molecule type" value="Genomic_DNA"/>
</dbReference>
<protein>
    <submittedName>
        <fullName evidence="10">Cytochrome C551</fullName>
    </submittedName>
</protein>
<dbReference type="Proteomes" id="UP000037854">
    <property type="component" value="Unassembled WGS sequence"/>
</dbReference>
<evidence type="ECO:0000256" key="7">
    <source>
        <dbReference type="SAM" id="MobiDB-lite"/>
    </source>
</evidence>
<feature type="compositionally biased region" description="Low complexity" evidence="7">
    <location>
        <begin position="24"/>
        <end position="36"/>
    </location>
</feature>
<evidence type="ECO:0000256" key="3">
    <source>
        <dbReference type="ARBA" id="ARBA00022723"/>
    </source>
</evidence>
<organism evidence="10 11">
    <name type="scientific">Oceanobacillus caeni</name>
    <dbReference type="NCBI Taxonomy" id="405946"/>
    <lineage>
        <taxon>Bacteria</taxon>
        <taxon>Bacillati</taxon>
        <taxon>Bacillota</taxon>
        <taxon>Bacilli</taxon>
        <taxon>Bacillales</taxon>
        <taxon>Bacillaceae</taxon>
        <taxon>Oceanobacillus</taxon>
    </lineage>
</organism>
<sequence>MKKWLLAIIFGTVLTLAACGGAGNDNNDNEPPANDNAAEEQDKGDTNGAGEAVDTAAAEEVFANNCAMCHGADLSGGAGPDLTNVGSKYSADEIKDIVQNGKGQMPPQKQVTGDDLDNLANWLAEKK</sequence>
<evidence type="ECO:0000313" key="11">
    <source>
        <dbReference type="Proteomes" id="UP000037854"/>
    </source>
</evidence>
<keyword evidence="8" id="KW-0732">Signal</keyword>
<dbReference type="InterPro" id="IPR009056">
    <property type="entry name" value="Cyt_c-like_dom"/>
</dbReference>
<dbReference type="NCBIfam" id="NF045774">
    <property type="entry name" value="cytochro_C551"/>
    <property type="match status" value="1"/>
</dbReference>
<dbReference type="RefSeq" id="WP_060668040.1">
    <property type="nucleotide sequence ID" value="NZ_JAHHXM010000006.1"/>
</dbReference>
<evidence type="ECO:0000256" key="4">
    <source>
        <dbReference type="ARBA" id="ARBA00022982"/>
    </source>
</evidence>